<evidence type="ECO:0000256" key="6">
    <source>
        <dbReference type="SAM" id="Phobius"/>
    </source>
</evidence>
<dbReference type="Proteomes" id="UP000826014">
    <property type="component" value="Chromosome"/>
</dbReference>
<evidence type="ECO:0000256" key="1">
    <source>
        <dbReference type="ARBA" id="ARBA00004141"/>
    </source>
</evidence>
<keyword evidence="8" id="KW-1185">Reference proteome</keyword>
<dbReference type="SUPFAM" id="SSF118215">
    <property type="entry name" value="Proton glutamate symport protein"/>
    <property type="match status" value="1"/>
</dbReference>
<organism evidence="7 8">
    <name type="scientific">Candidatus Rhabdochlamydia oedothoracis</name>
    <dbReference type="NCBI Taxonomy" id="2720720"/>
    <lineage>
        <taxon>Bacteria</taxon>
        <taxon>Pseudomonadati</taxon>
        <taxon>Chlamydiota</taxon>
        <taxon>Chlamydiia</taxon>
        <taxon>Parachlamydiales</taxon>
        <taxon>Candidatus Rhabdochlamydiaceae</taxon>
        <taxon>Candidatus Rhabdochlamydia</taxon>
    </lineage>
</organism>
<evidence type="ECO:0000313" key="7">
    <source>
        <dbReference type="EMBL" id="QYF48934.1"/>
    </source>
</evidence>
<dbReference type="PRINTS" id="PR00173">
    <property type="entry name" value="EDTRNSPORT"/>
</dbReference>
<name>A0ABX8V182_9BACT</name>
<feature type="transmembrane region" description="Helical" evidence="6">
    <location>
        <begin position="341"/>
        <end position="362"/>
    </location>
</feature>
<sequence>MTSKKRQSPWKVLIAIALGIIIGDCTQQGKSIFGIDLFSSLHPFYEFFGSLFINALTLVVIPLVASSVITGIARIGDQKSVGRLGLKMVTFYISTTLLAILIGLFFVNIIGPGLSITPEHVSSSADLTDMKHQLVETHANHRFSELLLKIIPSNIFAAFAKTEMLGIIFFSLLFGYCISKVKSHFSQTVLDFAKGIFQIMIEFTHVVIKFLPIGVFFLVAKTMSETGLHSLYSLGLFTVTIFLGFIFFTLVALPLLLKWIAKVSPVRHFKAMTPAIITAFSTSSSSATLPITIDCVEKRAGVSNRICSLVIPLGTSLNMSGSALYECVAAMFIAQAYGIELSFVTQFSIVLLALISSIGVAGVPSASLVALIVILKTIGLPIDGIGLFIAVDRLLDMCRTAVNVFSDSCCAVLVARSEGEKSVLAKKVFD</sequence>
<feature type="transmembrane region" description="Helical" evidence="6">
    <location>
        <begin position="51"/>
        <end position="76"/>
    </location>
</feature>
<dbReference type="EMBL" id="CP075587">
    <property type="protein sequence ID" value="QYF48934.1"/>
    <property type="molecule type" value="Genomic_DNA"/>
</dbReference>
<accession>A0ABX8V182</accession>
<dbReference type="InterPro" id="IPR036458">
    <property type="entry name" value="Na:dicarbo_symporter_sf"/>
</dbReference>
<dbReference type="InterPro" id="IPR050746">
    <property type="entry name" value="DAACS"/>
</dbReference>
<feature type="transmembrane region" description="Helical" evidence="6">
    <location>
        <begin position="155"/>
        <end position="178"/>
    </location>
</feature>
<comment type="subcellular location">
    <subcellularLocation>
        <location evidence="1">Membrane</location>
        <topology evidence="1">Multi-pass membrane protein</topology>
    </subcellularLocation>
</comment>
<keyword evidence="4 6" id="KW-1133">Transmembrane helix</keyword>
<feature type="transmembrane region" description="Helical" evidence="6">
    <location>
        <begin position="199"/>
        <end position="219"/>
    </location>
</feature>
<proteinExistence type="predicted"/>
<feature type="transmembrane region" description="Helical" evidence="6">
    <location>
        <begin position="368"/>
        <end position="391"/>
    </location>
</feature>
<dbReference type="PANTHER" id="PTHR11958">
    <property type="entry name" value="SODIUM/DICARBOXYLATE SYMPORTER-RELATED"/>
    <property type="match status" value="1"/>
</dbReference>
<feature type="transmembrane region" description="Helical" evidence="6">
    <location>
        <begin position="231"/>
        <end position="257"/>
    </location>
</feature>
<evidence type="ECO:0000256" key="5">
    <source>
        <dbReference type="ARBA" id="ARBA00023136"/>
    </source>
</evidence>
<reference evidence="7 8" key="1">
    <citation type="journal article" date="2022" name="bioRxiv">
        <title>Ecology and evolution of chlamydial symbionts of arthropods.</title>
        <authorList>
            <person name="Halter T."/>
            <person name="Koestlbacher S."/>
            <person name="Collingro A."/>
            <person name="Sixt B.S."/>
            <person name="Toenshoff E.R."/>
            <person name="Hendrickx F."/>
            <person name="Kostanjsek R."/>
            <person name="Horn M."/>
        </authorList>
    </citation>
    <scope>NUCLEOTIDE SEQUENCE [LARGE SCALE GENOMIC DNA]</scope>
    <source>
        <strain evidence="7">W744xW776</strain>
    </source>
</reference>
<keyword evidence="2" id="KW-0813">Transport</keyword>
<evidence type="ECO:0000256" key="4">
    <source>
        <dbReference type="ARBA" id="ARBA00022989"/>
    </source>
</evidence>
<feature type="transmembrane region" description="Helical" evidence="6">
    <location>
        <begin position="88"/>
        <end position="110"/>
    </location>
</feature>
<keyword evidence="5 6" id="KW-0472">Membrane</keyword>
<dbReference type="Pfam" id="PF00375">
    <property type="entry name" value="SDF"/>
    <property type="match status" value="1"/>
</dbReference>
<gene>
    <name evidence="7" type="ORF">RHABOEDO_001175</name>
</gene>
<dbReference type="PANTHER" id="PTHR11958:SF63">
    <property type="entry name" value="AMINO ACID TRANSPORTER"/>
    <property type="match status" value="1"/>
</dbReference>
<protein>
    <submittedName>
        <fullName evidence="7">Proton/glutamate-aspartate symporter</fullName>
    </submittedName>
</protein>
<dbReference type="InterPro" id="IPR001991">
    <property type="entry name" value="Na-dicarboxylate_symporter"/>
</dbReference>
<dbReference type="Gene3D" id="1.10.3860.10">
    <property type="entry name" value="Sodium:dicarboxylate symporter"/>
    <property type="match status" value="1"/>
</dbReference>
<dbReference type="RefSeq" id="WP_215217526.1">
    <property type="nucleotide sequence ID" value="NZ_CP075587.1"/>
</dbReference>
<evidence type="ECO:0000256" key="3">
    <source>
        <dbReference type="ARBA" id="ARBA00022692"/>
    </source>
</evidence>
<evidence type="ECO:0000313" key="8">
    <source>
        <dbReference type="Proteomes" id="UP000826014"/>
    </source>
</evidence>
<evidence type="ECO:0000256" key="2">
    <source>
        <dbReference type="ARBA" id="ARBA00022448"/>
    </source>
</evidence>
<keyword evidence="3 6" id="KW-0812">Transmembrane</keyword>